<keyword evidence="5" id="KW-1185">Reference proteome</keyword>
<dbReference type="SUPFAM" id="SSF53590">
    <property type="entry name" value="Nucleoside hydrolase"/>
    <property type="match status" value="1"/>
</dbReference>
<gene>
    <name evidence="4" type="ORF">GCM10023187_06150</name>
</gene>
<evidence type="ECO:0000256" key="1">
    <source>
        <dbReference type="SAM" id="SignalP"/>
    </source>
</evidence>
<dbReference type="RefSeq" id="WP_345263836.1">
    <property type="nucleotide sequence ID" value="NZ_BAABHB010000001.1"/>
</dbReference>
<dbReference type="EMBL" id="BAABHB010000001">
    <property type="protein sequence ID" value="GAA4397155.1"/>
    <property type="molecule type" value="Genomic_DNA"/>
</dbReference>
<dbReference type="InterPro" id="IPR036452">
    <property type="entry name" value="Ribo_hydro-like"/>
</dbReference>
<evidence type="ECO:0000313" key="4">
    <source>
        <dbReference type="EMBL" id="GAA4397155.1"/>
    </source>
</evidence>
<dbReference type="Proteomes" id="UP001500936">
    <property type="component" value="Unassembled WGS sequence"/>
</dbReference>
<organism evidence="4 5">
    <name type="scientific">Nibrella viscosa</name>
    <dbReference type="NCBI Taxonomy" id="1084524"/>
    <lineage>
        <taxon>Bacteria</taxon>
        <taxon>Pseudomonadati</taxon>
        <taxon>Bacteroidota</taxon>
        <taxon>Cytophagia</taxon>
        <taxon>Cytophagales</taxon>
        <taxon>Spirosomataceae</taxon>
        <taxon>Nibrella</taxon>
    </lineage>
</organism>
<evidence type="ECO:0000259" key="2">
    <source>
        <dbReference type="Pfam" id="PF07632"/>
    </source>
</evidence>
<name>A0ABP8JWE6_9BACT</name>
<evidence type="ECO:0000313" key="5">
    <source>
        <dbReference type="Proteomes" id="UP001500936"/>
    </source>
</evidence>
<comment type="caution">
    <text evidence="4">The sequence shown here is derived from an EMBL/GenBank/DDBJ whole genome shotgun (WGS) entry which is preliminary data.</text>
</comment>
<feature type="chain" id="PRO_5046767794" evidence="1">
    <location>
        <begin position="31"/>
        <end position="438"/>
    </location>
</feature>
<reference evidence="5" key="1">
    <citation type="journal article" date="2019" name="Int. J. Syst. Evol. Microbiol.">
        <title>The Global Catalogue of Microorganisms (GCM) 10K type strain sequencing project: providing services to taxonomists for standard genome sequencing and annotation.</title>
        <authorList>
            <consortium name="The Broad Institute Genomics Platform"/>
            <consortium name="The Broad Institute Genome Sequencing Center for Infectious Disease"/>
            <person name="Wu L."/>
            <person name="Ma J."/>
        </authorList>
    </citation>
    <scope>NUCLEOTIDE SEQUENCE [LARGE SCALE GENOMIC DNA]</scope>
    <source>
        <strain evidence="5">JCM 17925</strain>
    </source>
</reference>
<proteinExistence type="predicted"/>
<accession>A0ABP8JWE6</accession>
<dbReference type="Pfam" id="PF16586">
    <property type="entry name" value="DUF5060"/>
    <property type="match status" value="1"/>
</dbReference>
<feature type="signal peptide" evidence="1">
    <location>
        <begin position="1"/>
        <end position="30"/>
    </location>
</feature>
<dbReference type="InterPro" id="IPR011483">
    <property type="entry name" value="Sde182_NH-like"/>
</dbReference>
<feature type="domain" description="DUF5060" evidence="3">
    <location>
        <begin position="298"/>
        <end position="359"/>
    </location>
</feature>
<keyword evidence="1" id="KW-0732">Signal</keyword>
<dbReference type="Gene3D" id="3.90.245.10">
    <property type="entry name" value="Ribonucleoside hydrolase-like"/>
    <property type="match status" value="1"/>
</dbReference>
<dbReference type="Pfam" id="PF07632">
    <property type="entry name" value="Sde182_NH-like"/>
    <property type="match status" value="1"/>
</dbReference>
<feature type="domain" description="Cellulose-binding Sde182 nucleoside hydrolase-like" evidence="2">
    <location>
        <begin position="35"/>
        <end position="277"/>
    </location>
</feature>
<evidence type="ECO:0000259" key="3">
    <source>
        <dbReference type="Pfam" id="PF16586"/>
    </source>
</evidence>
<protein>
    <submittedName>
        <fullName evidence="4">DUF1593 domain-containing protein</fullName>
    </submittedName>
</protein>
<dbReference type="InterPro" id="IPR032260">
    <property type="entry name" value="DUF5060"/>
</dbReference>
<sequence>MKYINRVPRSWLICLIAIIALMQCMSTVQAKPKPRIVISTDIGGTDPDDFQSMIHLLMYADCFQIEGLIASPYGNGRKKDILATIDLYEKDLSQLKKHASGFPAPNSLRKICKQGAIPAASYRGFSTPTEGSEWIIACARKKSDQPLWVLVWGGLEDLAQALHDAPEIKKHIKVYWIGGPNKKWSVNTYVYIAQNHPDLWMIEANGTYRGLIIDSESPDTLKSKAYYGNYIQGRGAMGKDFAHYYKGDIKMGDTPSLAYVMNGNPDDPAGESWGGSFIRTNRSARTLFRRNSTVADTVATYAVLEWIFKGPETAISPDSSCFTLTIGGQEWPGYYLGGGNYGVRYSPKQAEVGTYTTASIIPALNGQTGSYVSVAPWPGKTGPDDYTLGPNWYGDRPEPAFFLSGQQGAKTVSKHRDAFLLDWAKRWKWLAPTGPLND</sequence>